<evidence type="ECO:0000256" key="5">
    <source>
        <dbReference type="RuleBase" id="RU004379"/>
    </source>
</evidence>
<organism evidence="6">
    <name type="scientific">Alexandrium catenella</name>
    <name type="common">Red tide dinoflagellate</name>
    <name type="synonym">Gonyaulax catenella</name>
    <dbReference type="NCBI Taxonomy" id="2925"/>
    <lineage>
        <taxon>Eukaryota</taxon>
        <taxon>Sar</taxon>
        <taxon>Alveolata</taxon>
        <taxon>Dinophyceae</taxon>
        <taxon>Gonyaulacales</taxon>
        <taxon>Pyrocystaceae</taxon>
        <taxon>Alexandrium</taxon>
    </lineage>
</organism>
<feature type="transmembrane region" description="Helical" evidence="5">
    <location>
        <begin position="199"/>
        <end position="219"/>
    </location>
</feature>
<dbReference type="EMBL" id="HBGE01005802">
    <property type="protein sequence ID" value="CAD9092681.1"/>
    <property type="molecule type" value="Transcribed_RNA"/>
</dbReference>
<dbReference type="PANTHER" id="PTHR23291:SF50">
    <property type="entry name" value="PROTEIN LIFEGUARD 4"/>
    <property type="match status" value="1"/>
</dbReference>
<sequence>MSGSGDLERPFLRRQSSVQLRQQHKSHWRVPSKARLGGVDRASERAGFVRKVYGILASQLLVTCAVCAAGMYVSPLRQVLVCIAFMPSSRWFQAAWAVPTFVAMLVAERSKTSYPCNYVALSVFTLLMSFNLALLCAGFYECGIGVLILIAAGVTAVLFGLLSAYAIASGRSFSCMGAYLSAALPLLCAWGFARCFFGIGGWVLYPVLGALMFCGYIVFDTWRIMEVFGCDDYMAAAIELYMDILNLFLHILEILLKILLILIGKDN</sequence>
<evidence type="ECO:0000313" key="6">
    <source>
        <dbReference type="EMBL" id="CAD9092681.1"/>
    </source>
</evidence>
<feature type="transmembrane region" description="Helical" evidence="5">
    <location>
        <begin position="52"/>
        <end position="71"/>
    </location>
</feature>
<evidence type="ECO:0000256" key="2">
    <source>
        <dbReference type="ARBA" id="ARBA00022692"/>
    </source>
</evidence>
<feature type="transmembrane region" description="Helical" evidence="5">
    <location>
        <begin position="119"/>
        <end position="140"/>
    </location>
</feature>
<feature type="transmembrane region" description="Helical" evidence="5">
    <location>
        <begin position="146"/>
        <end position="168"/>
    </location>
</feature>
<evidence type="ECO:0000256" key="3">
    <source>
        <dbReference type="ARBA" id="ARBA00022989"/>
    </source>
</evidence>
<feature type="transmembrane region" description="Helical" evidence="5">
    <location>
        <begin position="175"/>
        <end position="193"/>
    </location>
</feature>
<evidence type="ECO:0000256" key="1">
    <source>
        <dbReference type="ARBA" id="ARBA00004141"/>
    </source>
</evidence>
<evidence type="ECO:0000256" key="4">
    <source>
        <dbReference type="ARBA" id="ARBA00023136"/>
    </source>
</evidence>
<reference evidence="6" key="1">
    <citation type="submission" date="2021-01" db="EMBL/GenBank/DDBJ databases">
        <authorList>
            <person name="Corre E."/>
            <person name="Pelletier E."/>
            <person name="Niang G."/>
            <person name="Scheremetjew M."/>
            <person name="Finn R."/>
            <person name="Kale V."/>
            <person name="Holt S."/>
            <person name="Cochrane G."/>
            <person name="Meng A."/>
            <person name="Brown T."/>
            <person name="Cohen L."/>
        </authorList>
    </citation>
    <scope>NUCLEOTIDE SEQUENCE</scope>
    <source>
        <strain evidence="6">OF101</strain>
    </source>
</reference>
<comment type="subcellular location">
    <subcellularLocation>
        <location evidence="1">Membrane</location>
        <topology evidence="1">Multi-pass membrane protein</topology>
    </subcellularLocation>
</comment>
<accession>A0A7S1L2C8</accession>
<dbReference type="GO" id="GO:0016020">
    <property type="term" value="C:membrane"/>
    <property type="evidence" value="ECO:0007669"/>
    <property type="project" value="UniProtKB-SubCell"/>
</dbReference>
<dbReference type="PANTHER" id="PTHR23291">
    <property type="entry name" value="BAX INHIBITOR-RELATED"/>
    <property type="match status" value="1"/>
</dbReference>
<feature type="transmembrane region" description="Helical" evidence="5">
    <location>
        <begin position="91"/>
        <end position="107"/>
    </location>
</feature>
<keyword evidence="3 5" id="KW-1133">Transmembrane helix</keyword>
<protein>
    <submittedName>
        <fullName evidence="6">Uncharacterized protein</fullName>
    </submittedName>
</protein>
<keyword evidence="4 5" id="KW-0472">Membrane</keyword>
<comment type="similarity">
    <text evidence="5">Belongs to the BI1 family.</text>
</comment>
<dbReference type="InterPro" id="IPR006214">
    <property type="entry name" value="Bax_inhibitor_1-related"/>
</dbReference>
<dbReference type="Pfam" id="PF01027">
    <property type="entry name" value="Bax1-I"/>
    <property type="match status" value="1"/>
</dbReference>
<proteinExistence type="inferred from homology"/>
<feature type="transmembrane region" description="Helical" evidence="5">
    <location>
        <begin position="240"/>
        <end position="263"/>
    </location>
</feature>
<dbReference type="AlphaFoldDB" id="A0A7S1L2C8"/>
<gene>
    <name evidence="6" type="ORF">ACAT0790_LOCUS3565</name>
</gene>
<keyword evidence="2 5" id="KW-0812">Transmembrane</keyword>
<name>A0A7S1L2C8_ALECA</name>